<protein>
    <recommendedName>
        <fullName evidence="2">UPF0235 protein IB75_15950</fullName>
    </recommendedName>
</protein>
<name>A0A0E2Z3T8_9GAMM</name>
<dbReference type="HAMAP" id="MF_00634">
    <property type="entry name" value="UPF0235"/>
    <property type="match status" value="1"/>
</dbReference>
<accession>A0A0E2Z3T8</accession>
<dbReference type="PANTHER" id="PTHR13420:SF7">
    <property type="entry name" value="UPF0235 PROTEIN C15ORF40"/>
    <property type="match status" value="1"/>
</dbReference>
<sequence>MAVRWYCWQQEALIIQIRLQPRAKGDEVIGPHGDRLKIRITAPPVEGKANTHLLRFLAKTFQVSRNQVYLLSGATSRDKRVRIEKPTKLLPGITPPIRKTVR</sequence>
<dbReference type="AlphaFoldDB" id="A0A0E2Z3T8"/>
<dbReference type="Pfam" id="PF02594">
    <property type="entry name" value="DUF167"/>
    <property type="match status" value="1"/>
</dbReference>
<comment type="similarity">
    <text evidence="1 2">Belongs to the UPF0235 family.</text>
</comment>
<reference evidence="3 4" key="1">
    <citation type="submission" date="2014-07" db="EMBL/GenBank/DDBJ databases">
        <title>Comparative analysis of Nitrosococcus oceani genome inventories of strains from Pacific and Atlantic gyres.</title>
        <authorList>
            <person name="Lim C.K."/>
            <person name="Wang L."/>
            <person name="Sayavedra-Soto L.A."/>
            <person name="Klotz M.G."/>
        </authorList>
    </citation>
    <scope>NUCLEOTIDE SEQUENCE [LARGE SCALE GENOMIC DNA]</scope>
    <source>
        <strain evidence="3 4">C-27</strain>
    </source>
</reference>
<evidence type="ECO:0000256" key="1">
    <source>
        <dbReference type="ARBA" id="ARBA00010364"/>
    </source>
</evidence>
<dbReference type="EMBL" id="JPGN01000087">
    <property type="protein sequence ID" value="KFI18185.1"/>
    <property type="molecule type" value="Genomic_DNA"/>
</dbReference>
<dbReference type="HOGENOM" id="CLU_130694_5_0_6"/>
<evidence type="ECO:0000256" key="2">
    <source>
        <dbReference type="HAMAP-Rule" id="MF_00634"/>
    </source>
</evidence>
<dbReference type="OrthoDB" id="9800587at2"/>
<proteinExistence type="inferred from homology"/>
<dbReference type="SMART" id="SM01152">
    <property type="entry name" value="DUF167"/>
    <property type="match status" value="1"/>
</dbReference>
<dbReference type="InterPro" id="IPR036591">
    <property type="entry name" value="YggU-like_sf"/>
</dbReference>
<dbReference type="Proteomes" id="UP000028839">
    <property type="component" value="Unassembled WGS sequence"/>
</dbReference>
<dbReference type="PANTHER" id="PTHR13420">
    <property type="entry name" value="UPF0235 PROTEIN C15ORF40"/>
    <property type="match status" value="1"/>
</dbReference>
<dbReference type="GO" id="GO:0005737">
    <property type="term" value="C:cytoplasm"/>
    <property type="evidence" value="ECO:0007669"/>
    <property type="project" value="TreeGrafter"/>
</dbReference>
<evidence type="ECO:0000313" key="4">
    <source>
        <dbReference type="Proteomes" id="UP000028839"/>
    </source>
</evidence>
<evidence type="ECO:0000313" key="3">
    <source>
        <dbReference type="EMBL" id="KFI18185.1"/>
    </source>
</evidence>
<dbReference type="SUPFAM" id="SSF69786">
    <property type="entry name" value="YggU-like"/>
    <property type="match status" value="1"/>
</dbReference>
<comment type="caution">
    <text evidence="3">The sequence shown here is derived from an EMBL/GenBank/DDBJ whole genome shotgun (WGS) entry which is preliminary data.</text>
</comment>
<dbReference type="NCBIfam" id="TIGR00251">
    <property type="entry name" value="DUF167 family protein"/>
    <property type="match status" value="1"/>
</dbReference>
<dbReference type="InterPro" id="IPR003746">
    <property type="entry name" value="DUF167"/>
</dbReference>
<gene>
    <name evidence="3" type="ORF">IB75_15950</name>
</gene>
<dbReference type="Gene3D" id="3.30.1200.10">
    <property type="entry name" value="YggU-like"/>
    <property type="match status" value="1"/>
</dbReference>
<organism evidence="3 4">
    <name type="scientific">Nitrosococcus oceani C-27</name>
    <dbReference type="NCBI Taxonomy" id="314279"/>
    <lineage>
        <taxon>Bacteria</taxon>
        <taxon>Pseudomonadati</taxon>
        <taxon>Pseudomonadota</taxon>
        <taxon>Gammaproteobacteria</taxon>
        <taxon>Chromatiales</taxon>
        <taxon>Chromatiaceae</taxon>
        <taxon>Nitrosococcus</taxon>
    </lineage>
</organism>
<dbReference type="SMR" id="A0A0E2Z3T8"/>